<reference evidence="1 2" key="1">
    <citation type="submission" date="2022-03" db="EMBL/GenBank/DDBJ databases">
        <authorList>
            <person name="Macdonald S."/>
            <person name="Ahmed S."/>
            <person name="Newling K."/>
        </authorList>
    </citation>
    <scope>NUCLEOTIDE SEQUENCE [LARGE SCALE GENOMIC DNA]</scope>
</reference>
<organism evidence="1 2">
    <name type="scientific">Eruca vesicaria subsp. sativa</name>
    <name type="common">Garden rocket</name>
    <name type="synonym">Eruca sativa</name>
    <dbReference type="NCBI Taxonomy" id="29727"/>
    <lineage>
        <taxon>Eukaryota</taxon>
        <taxon>Viridiplantae</taxon>
        <taxon>Streptophyta</taxon>
        <taxon>Embryophyta</taxon>
        <taxon>Tracheophyta</taxon>
        <taxon>Spermatophyta</taxon>
        <taxon>Magnoliopsida</taxon>
        <taxon>eudicotyledons</taxon>
        <taxon>Gunneridae</taxon>
        <taxon>Pentapetalae</taxon>
        <taxon>rosids</taxon>
        <taxon>malvids</taxon>
        <taxon>Brassicales</taxon>
        <taxon>Brassicaceae</taxon>
        <taxon>Brassiceae</taxon>
        <taxon>Eruca</taxon>
    </lineage>
</organism>
<dbReference type="EMBL" id="CAKOAT010054489">
    <property type="protein sequence ID" value="CAH8300893.1"/>
    <property type="molecule type" value="Genomic_DNA"/>
</dbReference>
<keyword evidence="2" id="KW-1185">Reference proteome</keyword>
<gene>
    <name evidence="1" type="ORF">ERUC_LOCUS2858</name>
</gene>
<evidence type="ECO:0000313" key="2">
    <source>
        <dbReference type="Proteomes" id="UP001642260"/>
    </source>
</evidence>
<protein>
    <submittedName>
        <fullName evidence="1">Uncharacterized protein</fullName>
    </submittedName>
</protein>
<name>A0ABC8IVZ0_ERUVS</name>
<accession>A0ABC8IVZ0</accession>
<dbReference type="Proteomes" id="UP001642260">
    <property type="component" value="Unassembled WGS sequence"/>
</dbReference>
<proteinExistence type="predicted"/>
<comment type="caution">
    <text evidence="1">The sequence shown here is derived from an EMBL/GenBank/DDBJ whole genome shotgun (WGS) entry which is preliminary data.</text>
</comment>
<evidence type="ECO:0000313" key="1">
    <source>
        <dbReference type="EMBL" id="CAH8300893.1"/>
    </source>
</evidence>
<sequence>MRNRVLEIHRIEKAGINFFRVSRSQRLFPLCSFLFRRLELHVAVLLFRACSRYKALCSVQGPRLLTVADLESN</sequence>
<dbReference type="AlphaFoldDB" id="A0ABC8IVZ0"/>